<keyword evidence="3" id="KW-1185">Reference proteome</keyword>
<dbReference type="EMBL" id="CCYD01000321">
    <property type="protein sequence ID" value="CEG38077.1"/>
    <property type="molecule type" value="Genomic_DNA"/>
</dbReference>
<dbReference type="AlphaFoldDB" id="A0A0P1ACV8"/>
<evidence type="ECO:0000256" key="1">
    <source>
        <dbReference type="SAM" id="MobiDB-lite"/>
    </source>
</evidence>
<dbReference type="STRING" id="4781.A0A0P1ACV8"/>
<feature type="compositionally biased region" description="Basic and acidic residues" evidence="1">
    <location>
        <begin position="46"/>
        <end position="62"/>
    </location>
</feature>
<organism evidence="2 3">
    <name type="scientific">Plasmopara halstedii</name>
    <name type="common">Downy mildew of sunflower</name>
    <dbReference type="NCBI Taxonomy" id="4781"/>
    <lineage>
        <taxon>Eukaryota</taxon>
        <taxon>Sar</taxon>
        <taxon>Stramenopiles</taxon>
        <taxon>Oomycota</taxon>
        <taxon>Peronosporomycetes</taxon>
        <taxon>Peronosporales</taxon>
        <taxon>Peronosporaceae</taxon>
        <taxon>Plasmopara</taxon>
    </lineage>
</organism>
<name>A0A0P1ACV8_PLAHL</name>
<dbReference type="RefSeq" id="XP_024574446.1">
    <property type="nucleotide sequence ID" value="XM_024723474.1"/>
</dbReference>
<dbReference type="GeneID" id="36403227"/>
<feature type="region of interest" description="Disordered" evidence="1">
    <location>
        <begin position="191"/>
        <end position="223"/>
    </location>
</feature>
<evidence type="ECO:0000313" key="3">
    <source>
        <dbReference type="Proteomes" id="UP000054928"/>
    </source>
</evidence>
<proteinExistence type="predicted"/>
<protein>
    <submittedName>
        <fullName evidence="2">Uncharacterized protein</fullName>
    </submittedName>
</protein>
<feature type="region of interest" description="Disordered" evidence="1">
    <location>
        <begin position="21"/>
        <end position="63"/>
    </location>
</feature>
<dbReference type="OrthoDB" id="10640342at2759"/>
<feature type="region of interest" description="Disordered" evidence="1">
    <location>
        <begin position="75"/>
        <end position="105"/>
    </location>
</feature>
<dbReference type="Proteomes" id="UP000054928">
    <property type="component" value="Unassembled WGS sequence"/>
</dbReference>
<reference evidence="3" key="1">
    <citation type="submission" date="2014-09" db="EMBL/GenBank/DDBJ databases">
        <authorList>
            <person name="Sharma Rahul"/>
            <person name="Thines Marco"/>
        </authorList>
    </citation>
    <scope>NUCLEOTIDE SEQUENCE [LARGE SCALE GENOMIC DNA]</scope>
</reference>
<accession>A0A0P1ACV8</accession>
<sequence length="223" mass="25100">MFQERDRTPDQIERRVKYLKLHRKTHDSSDEDDNKISDSVGDDFGDVEKKSVRESRLEKDLATLDTAHPRRRLRRGARLSDEESDDEIFLGREADPSLVTSKTTSEVTKAVNGALNATSDPKDDVETQVHIDSSNLSLHNQTKQSFISQEPETSLATDTSSNKPGKEAEEDEVLAGMNLVEINGSQKDVLLKDIAPQSRKRKRDSEEHEVISDMQPKTNLTQG</sequence>
<evidence type="ECO:0000313" key="2">
    <source>
        <dbReference type="EMBL" id="CEG38077.1"/>
    </source>
</evidence>
<feature type="compositionally biased region" description="Polar residues" evidence="1">
    <location>
        <begin position="132"/>
        <end position="163"/>
    </location>
</feature>
<feature type="region of interest" description="Disordered" evidence="1">
    <location>
        <begin position="132"/>
        <end position="170"/>
    </location>
</feature>